<proteinExistence type="inferred from homology"/>
<dbReference type="PANTHER" id="PTHR43163:SF6">
    <property type="entry name" value="DIPEPTIDE TRANSPORT SYSTEM PERMEASE PROTEIN DPPB-RELATED"/>
    <property type="match status" value="1"/>
</dbReference>
<evidence type="ECO:0000259" key="8">
    <source>
        <dbReference type="PROSITE" id="PS50928"/>
    </source>
</evidence>
<dbReference type="Pfam" id="PF00528">
    <property type="entry name" value="BPD_transp_1"/>
    <property type="match status" value="1"/>
</dbReference>
<dbReference type="PROSITE" id="PS50928">
    <property type="entry name" value="ABC_TM1"/>
    <property type="match status" value="1"/>
</dbReference>
<evidence type="ECO:0000256" key="4">
    <source>
        <dbReference type="ARBA" id="ARBA00022692"/>
    </source>
</evidence>
<keyword evidence="2 7" id="KW-0813">Transport</keyword>
<dbReference type="AlphaFoldDB" id="A0A345T2M4"/>
<dbReference type="GO" id="GO:0071916">
    <property type="term" value="F:dipeptide transmembrane transporter activity"/>
    <property type="evidence" value="ECO:0007669"/>
    <property type="project" value="TreeGrafter"/>
</dbReference>
<dbReference type="CDD" id="cd06261">
    <property type="entry name" value="TM_PBP2"/>
    <property type="match status" value="1"/>
</dbReference>
<dbReference type="KEGG" id="stri:C7M71_025355"/>
<keyword evidence="10" id="KW-1185">Reference proteome</keyword>
<feature type="transmembrane region" description="Helical" evidence="7">
    <location>
        <begin position="228"/>
        <end position="253"/>
    </location>
</feature>
<protein>
    <submittedName>
        <fullName evidence="9">ABC transporter permease</fullName>
    </submittedName>
</protein>
<accession>A0A345T2M4</accession>
<dbReference type="InterPro" id="IPR035906">
    <property type="entry name" value="MetI-like_sf"/>
</dbReference>
<evidence type="ECO:0000256" key="5">
    <source>
        <dbReference type="ARBA" id="ARBA00022989"/>
    </source>
</evidence>
<evidence type="ECO:0000256" key="3">
    <source>
        <dbReference type="ARBA" id="ARBA00022475"/>
    </source>
</evidence>
<comment type="subcellular location">
    <subcellularLocation>
        <location evidence="1 7">Cell membrane</location>
        <topology evidence="1 7">Multi-pass membrane protein</topology>
    </subcellularLocation>
</comment>
<dbReference type="Gene3D" id="1.10.3720.10">
    <property type="entry name" value="MetI-like"/>
    <property type="match status" value="1"/>
</dbReference>
<gene>
    <name evidence="9" type="ORF">C7M71_025355</name>
</gene>
<feature type="domain" description="ABC transmembrane type-1" evidence="8">
    <location>
        <begin position="96"/>
        <end position="296"/>
    </location>
</feature>
<dbReference type="InterPro" id="IPR045621">
    <property type="entry name" value="BPD_transp_1_N"/>
</dbReference>
<organism evidence="9 10">
    <name type="scientific">Peterkaempfera bronchialis</name>
    <dbReference type="NCBI Taxonomy" id="2126346"/>
    <lineage>
        <taxon>Bacteria</taxon>
        <taxon>Bacillati</taxon>
        <taxon>Actinomycetota</taxon>
        <taxon>Actinomycetes</taxon>
        <taxon>Kitasatosporales</taxon>
        <taxon>Streptomycetaceae</taxon>
        <taxon>Peterkaempfera</taxon>
    </lineage>
</organism>
<dbReference type="InterPro" id="IPR000515">
    <property type="entry name" value="MetI-like"/>
</dbReference>
<keyword evidence="3" id="KW-1003">Cell membrane</keyword>
<dbReference type="Pfam" id="PF19300">
    <property type="entry name" value="BPD_transp_1_N"/>
    <property type="match status" value="1"/>
</dbReference>
<feature type="transmembrane region" description="Helical" evidence="7">
    <location>
        <begin position="173"/>
        <end position="192"/>
    </location>
</feature>
<dbReference type="GO" id="GO:0005886">
    <property type="term" value="C:plasma membrane"/>
    <property type="evidence" value="ECO:0007669"/>
    <property type="project" value="UniProtKB-SubCell"/>
</dbReference>
<evidence type="ECO:0000256" key="2">
    <source>
        <dbReference type="ARBA" id="ARBA00022448"/>
    </source>
</evidence>
<evidence type="ECO:0000256" key="7">
    <source>
        <dbReference type="RuleBase" id="RU363032"/>
    </source>
</evidence>
<sequence length="308" mass="32400">MIGAVARRLGGSVLVLWGAVTVAFLALHLTSGDPVDLLTGLRANSDGVRAEIVREYGLDRPLALQYLTYLSHILRGDLGDSYVLHLPVRTAIGQQLGSTLQLLAATVVVTVVIAVPAALLGASRRPWVRTPVSLLEGLGVAVPAFWLGTLLLGVFSFKLRWFPALGAPGLDGLVLPALALAAAPAAVIARVLRRGLEQTLDEPFVTTARTRGVGEAAVRLRHGLRHGLLPVATLVGWLTGSLIGGAVVVESVFSRQGLGTLAVTAVRNKDLPLVIGIVLVAGLVYTVVNTAVDLSYRLIDPRLRTRGA</sequence>
<dbReference type="EMBL" id="CP031264">
    <property type="protein sequence ID" value="AXI80229.1"/>
    <property type="molecule type" value="Genomic_DNA"/>
</dbReference>
<keyword evidence="6 7" id="KW-0472">Membrane</keyword>
<keyword evidence="4 7" id="KW-0812">Transmembrane</keyword>
<reference evidence="10" key="1">
    <citation type="submission" date="2018-07" db="EMBL/GenBank/DDBJ databases">
        <title>Streptacidiphilus bronchialis DSM 106435 chromosome.</title>
        <authorList>
            <person name="Batra D."/>
            <person name="Gulvik C.A."/>
        </authorList>
    </citation>
    <scope>NUCLEOTIDE SEQUENCE [LARGE SCALE GENOMIC DNA]</scope>
    <source>
        <strain evidence="10">DSM 106435</strain>
    </source>
</reference>
<feature type="transmembrane region" description="Helical" evidence="7">
    <location>
        <begin position="102"/>
        <end position="122"/>
    </location>
</feature>
<dbReference type="OrthoDB" id="3543764at2"/>
<dbReference type="PANTHER" id="PTHR43163">
    <property type="entry name" value="DIPEPTIDE TRANSPORT SYSTEM PERMEASE PROTEIN DPPB-RELATED"/>
    <property type="match status" value="1"/>
</dbReference>
<keyword evidence="5 7" id="KW-1133">Transmembrane helix</keyword>
<evidence type="ECO:0000313" key="10">
    <source>
        <dbReference type="Proteomes" id="UP000249340"/>
    </source>
</evidence>
<evidence type="ECO:0000256" key="1">
    <source>
        <dbReference type="ARBA" id="ARBA00004651"/>
    </source>
</evidence>
<evidence type="ECO:0000313" key="9">
    <source>
        <dbReference type="EMBL" id="AXI80229.1"/>
    </source>
</evidence>
<comment type="similarity">
    <text evidence="7">Belongs to the binding-protein-dependent transport system permease family.</text>
</comment>
<dbReference type="RefSeq" id="WP_111490405.1">
    <property type="nucleotide sequence ID" value="NZ_CP031264.1"/>
</dbReference>
<dbReference type="Proteomes" id="UP000249340">
    <property type="component" value="Chromosome"/>
</dbReference>
<evidence type="ECO:0000256" key="6">
    <source>
        <dbReference type="ARBA" id="ARBA00023136"/>
    </source>
</evidence>
<dbReference type="SUPFAM" id="SSF161098">
    <property type="entry name" value="MetI-like"/>
    <property type="match status" value="1"/>
</dbReference>
<feature type="transmembrane region" description="Helical" evidence="7">
    <location>
        <begin position="134"/>
        <end position="153"/>
    </location>
</feature>
<name>A0A345T2M4_9ACTN</name>
<feature type="transmembrane region" description="Helical" evidence="7">
    <location>
        <begin position="273"/>
        <end position="296"/>
    </location>
</feature>